<keyword evidence="6 7" id="KW-0998">Cell outer membrane</keyword>
<dbReference type="RefSeq" id="WP_169666170.1">
    <property type="nucleotide sequence ID" value="NZ_CP076132.1"/>
</dbReference>
<dbReference type="InterPro" id="IPR023996">
    <property type="entry name" value="TonB-dep_OMP_SusC/RagA"/>
</dbReference>
<dbReference type="EMBL" id="CP076132">
    <property type="protein sequence ID" value="QWG00658.1"/>
    <property type="molecule type" value="Genomic_DNA"/>
</dbReference>
<evidence type="ECO:0000259" key="9">
    <source>
        <dbReference type="Pfam" id="PF07715"/>
    </source>
</evidence>
<evidence type="ECO:0000313" key="10">
    <source>
        <dbReference type="EMBL" id="QWG00658.1"/>
    </source>
</evidence>
<feature type="signal peptide" evidence="8">
    <location>
        <begin position="1"/>
        <end position="21"/>
    </location>
</feature>
<keyword evidence="8" id="KW-0732">Signal</keyword>
<comment type="subcellular location">
    <subcellularLocation>
        <location evidence="1 7">Cell outer membrane</location>
        <topology evidence="1 7">Multi-pass membrane protein</topology>
    </subcellularLocation>
</comment>
<dbReference type="Gene3D" id="2.170.130.10">
    <property type="entry name" value="TonB-dependent receptor, plug domain"/>
    <property type="match status" value="1"/>
</dbReference>
<feature type="chain" id="PRO_5043813504" evidence="8">
    <location>
        <begin position="22"/>
        <end position="1044"/>
    </location>
</feature>
<evidence type="ECO:0000256" key="7">
    <source>
        <dbReference type="PROSITE-ProRule" id="PRU01360"/>
    </source>
</evidence>
<dbReference type="SUPFAM" id="SSF56935">
    <property type="entry name" value="Porins"/>
    <property type="match status" value="1"/>
</dbReference>
<dbReference type="InterPro" id="IPR023997">
    <property type="entry name" value="TonB-dep_OMP_SusC/RagA_CS"/>
</dbReference>
<evidence type="ECO:0000256" key="2">
    <source>
        <dbReference type="ARBA" id="ARBA00022448"/>
    </source>
</evidence>
<keyword evidence="4 7" id="KW-0812">Transmembrane</keyword>
<organism evidence="10 11">
    <name type="scientific">Flammeovirga yaeyamensis</name>
    <dbReference type="NCBI Taxonomy" id="367791"/>
    <lineage>
        <taxon>Bacteria</taxon>
        <taxon>Pseudomonadati</taxon>
        <taxon>Bacteroidota</taxon>
        <taxon>Cytophagia</taxon>
        <taxon>Cytophagales</taxon>
        <taxon>Flammeovirgaceae</taxon>
        <taxon>Flammeovirga</taxon>
    </lineage>
</organism>
<dbReference type="Gene3D" id="2.60.40.1120">
    <property type="entry name" value="Carboxypeptidase-like, regulatory domain"/>
    <property type="match status" value="1"/>
</dbReference>
<dbReference type="NCBIfam" id="TIGR04057">
    <property type="entry name" value="SusC_RagA_signa"/>
    <property type="match status" value="1"/>
</dbReference>
<dbReference type="InterPro" id="IPR036942">
    <property type="entry name" value="Beta-barrel_TonB_sf"/>
</dbReference>
<dbReference type="KEGG" id="fya:KMW28_13460"/>
<dbReference type="Gene3D" id="2.40.170.20">
    <property type="entry name" value="TonB-dependent receptor, beta-barrel domain"/>
    <property type="match status" value="1"/>
</dbReference>
<dbReference type="SUPFAM" id="SSF49464">
    <property type="entry name" value="Carboxypeptidase regulatory domain-like"/>
    <property type="match status" value="1"/>
</dbReference>
<keyword evidence="11" id="KW-1185">Reference proteome</keyword>
<dbReference type="InterPro" id="IPR037066">
    <property type="entry name" value="Plug_dom_sf"/>
</dbReference>
<keyword evidence="2 7" id="KW-0813">Transport</keyword>
<evidence type="ECO:0000256" key="4">
    <source>
        <dbReference type="ARBA" id="ARBA00022692"/>
    </source>
</evidence>
<feature type="domain" description="TonB-dependent receptor plug" evidence="9">
    <location>
        <begin position="117"/>
        <end position="242"/>
    </location>
</feature>
<accession>A0AAX1MZ99</accession>
<evidence type="ECO:0000256" key="6">
    <source>
        <dbReference type="ARBA" id="ARBA00023237"/>
    </source>
</evidence>
<gene>
    <name evidence="10" type="ORF">KMW28_13460</name>
</gene>
<dbReference type="InterPro" id="IPR039426">
    <property type="entry name" value="TonB-dep_rcpt-like"/>
</dbReference>
<evidence type="ECO:0000256" key="1">
    <source>
        <dbReference type="ARBA" id="ARBA00004571"/>
    </source>
</evidence>
<keyword evidence="5 7" id="KW-0472">Membrane</keyword>
<evidence type="ECO:0000313" key="11">
    <source>
        <dbReference type="Proteomes" id="UP000678679"/>
    </source>
</evidence>
<evidence type="ECO:0000256" key="5">
    <source>
        <dbReference type="ARBA" id="ARBA00023136"/>
    </source>
</evidence>
<keyword evidence="3 7" id="KW-1134">Transmembrane beta strand</keyword>
<protein>
    <submittedName>
        <fullName evidence="10">SusC/RagA family TonB-linked outer membrane protein</fullName>
    </submittedName>
</protein>
<dbReference type="AlphaFoldDB" id="A0AAX1MZ99"/>
<proteinExistence type="inferred from homology"/>
<dbReference type="NCBIfam" id="TIGR04056">
    <property type="entry name" value="OMP_RagA_SusC"/>
    <property type="match status" value="1"/>
</dbReference>
<comment type="similarity">
    <text evidence="7">Belongs to the TonB-dependent receptor family.</text>
</comment>
<name>A0AAX1MZ99_9BACT</name>
<dbReference type="InterPro" id="IPR012910">
    <property type="entry name" value="Plug_dom"/>
</dbReference>
<dbReference type="Proteomes" id="UP000678679">
    <property type="component" value="Chromosome 1"/>
</dbReference>
<dbReference type="FunFam" id="2.60.40.1120:FF:000003">
    <property type="entry name" value="Outer membrane protein Omp121"/>
    <property type="match status" value="1"/>
</dbReference>
<dbReference type="Pfam" id="PF07715">
    <property type="entry name" value="Plug"/>
    <property type="match status" value="1"/>
</dbReference>
<dbReference type="PROSITE" id="PS52016">
    <property type="entry name" value="TONB_DEPENDENT_REC_3"/>
    <property type="match status" value="1"/>
</dbReference>
<dbReference type="GO" id="GO:0009279">
    <property type="term" value="C:cell outer membrane"/>
    <property type="evidence" value="ECO:0007669"/>
    <property type="project" value="UniProtKB-SubCell"/>
</dbReference>
<dbReference type="InterPro" id="IPR008969">
    <property type="entry name" value="CarboxyPept-like_regulatory"/>
</dbReference>
<evidence type="ECO:0000256" key="8">
    <source>
        <dbReference type="SAM" id="SignalP"/>
    </source>
</evidence>
<dbReference type="Pfam" id="PF13715">
    <property type="entry name" value="CarbopepD_reg_2"/>
    <property type="match status" value="1"/>
</dbReference>
<reference evidence="10 11" key="1">
    <citation type="submission" date="2021-05" db="EMBL/GenBank/DDBJ databases">
        <title>Comparative genomic studies on the polysaccharide-degrading batcterial strains of the Flammeovirga genus.</title>
        <authorList>
            <person name="Zewei F."/>
            <person name="Zheng Z."/>
            <person name="Yu L."/>
            <person name="Ruyue G."/>
            <person name="Yanhong M."/>
            <person name="Yuanyuan C."/>
            <person name="Jingyan G."/>
            <person name="Wenjun H."/>
        </authorList>
    </citation>
    <scope>NUCLEOTIDE SEQUENCE [LARGE SCALE GENOMIC DNA]</scope>
    <source>
        <strain evidence="10 11">NBRC:100898</strain>
    </source>
</reference>
<evidence type="ECO:0000256" key="3">
    <source>
        <dbReference type="ARBA" id="ARBA00022452"/>
    </source>
</evidence>
<sequence length="1044" mass="114079">MNKHLLLFLSILFSVFNTLYAQDRVVTGTVVDADDNSPIPGVNVLIKGTTHGSVTNLDGKFSISVAENQTLVFSYVGYQSTEVNVANATNLNVSLNVDAEQLDEVVVTALGIERSERSLGYAVQGVSADDMADAATATGNMMNSLAGQVAGVQIAPSNGAGSSSRVVIRGTSVLSGNNQPLYVIDGVPMSNSTFKDGGDGYDGDVSSGDGLSSLNPDDIENISVLKGGSATALYGSRAINGVILITTKSGKDSKTGVDFSQSISLDVLGITPDEQKMYGQGTLGDITGDAKNATGMWGPKIMGQDSRFYYFNSGVPEADQITKQLRHYNNYQDFYRTGITSNTSVSAFASNDKSNIRLSYSNMDNQAMVETSTFKRNTFSIKGSTEILNKLTAEGRVSYSNTQGYNRLINGGGYGSTMNFLMGLPSTTSVKWLSDKHKDENGRSYGYDDRGQNIYFNLREGYNKDNLDRVNGMASLTYKITDDLKILGRAGIDYNNYTQDVLDPWGAALNSDGRAFKRNYAEMEQNYDFLVSYNKKIGKFDVNVNAGGSKMHILRNSQDVGSSTFASPDFQNPTAGQSVLMDMSTYEKAINSLYATASVGFQGYLFLDASVRNDWSSTLPLNNNSFLYPSISGTWIFSDMDWDTPEWLTFGKIRANYAQVGSDTDPYQLAQQYQIHRFNMPGNLIYGEIGNNVIPNANLRPSIQTSTEFGIDLRMFNDRLGIDVARYKSVSVDQILPVNISQSSGYAQVMINAGEILNEGWEMALNYKILDKSNFNWTATLNAAYNYNEVVSLTEGVEFFSLNESGSIQAIPGQAYGAIVARKTLRDDNGNIVVNQEGIIQAEDTPSIIGNGVQPWMAGIRNTFTYKNLSLTVLIDGKFGGDIYSSTNSSMYSNGKHKDTVVGRDEWNKGDGHWNPGGLVTPKTDDSGNAISDENGNPIYEGFNGNVNPELFYGSAKADHFVYDASFIKLREVSINYRLPQEWMQNIFIKNVNVSASAFNVGYLWKNSENFDPEASFSTGNAQGLENSTMALPRTFTFKLNANF</sequence>